<sequence>MGLLKDVSVTNGTRRRLQRADTAPPPFPTATYWRIHAVTVEHGTTPRVSIAMSGYTDKEASDRGDPWCAGRKFMFSAEDLGQADLHTLSTAVLYRAIVRKINAAPEGDMTPAVARDALFGATAA</sequence>
<evidence type="ECO:0000313" key="2">
    <source>
        <dbReference type="Proteomes" id="UP000188604"/>
    </source>
</evidence>
<dbReference type="Proteomes" id="UP000188604">
    <property type="component" value="Chromosome"/>
</dbReference>
<keyword evidence="2" id="KW-1185">Reference proteome</keyword>
<name>A0A1U9KRC5_9PROT</name>
<accession>A0A1U9KRC5</accession>
<evidence type="ECO:0000313" key="1">
    <source>
        <dbReference type="EMBL" id="AQS88282.1"/>
    </source>
</evidence>
<proteinExistence type="predicted"/>
<dbReference type="KEGG" id="nch:A0U93_10380"/>
<organism evidence="1 2">
    <name type="scientific">Neoasaia chiangmaiensis</name>
    <dbReference type="NCBI Taxonomy" id="320497"/>
    <lineage>
        <taxon>Bacteria</taxon>
        <taxon>Pseudomonadati</taxon>
        <taxon>Pseudomonadota</taxon>
        <taxon>Alphaproteobacteria</taxon>
        <taxon>Acetobacterales</taxon>
        <taxon>Acetobacteraceae</taxon>
        <taxon>Neoasaia</taxon>
    </lineage>
</organism>
<dbReference type="RefSeq" id="WP_077807303.1">
    <property type="nucleotide sequence ID" value="NZ_BJXS01000003.1"/>
</dbReference>
<dbReference type="STRING" id="320497.A0U93_10380"/>
<gene>
    <name evidence="1" type="ORF">A0U93_10380</name>
</gene>
<reference evidence="1 2" key="1">
    <citation type="submission" date="2016-03" db="EMBL/GenBank/DDBJ databases">
        <title>Acetic acid bacteria sequencing.</title>
        <authorList>
            <person name="Brandt J."/>
            <person name="Jakob F."/>
            <person name="Vogel R.F."/>
        </authorList>
    </citation>
    <scope>NUCLEOTIDE SEQUENCE [LARGE SCALE GENOMIC DNA]</scope>
    <source>
        <strain evidence="1 2">NBRC 101099</strain>
    </source>
</reference>
<dbReference type="AlphaFoldDB" id="A0A1U9KRC5"/>
<dbReference type="EMBL" id="CP014691">
    <property type="protein sequence ID" value="AQS88282.1"/>
    <property type="molecule type" value="Genomic_DNA"/>
</dbReference>
<protein>
    <submittedName>
        <fullName evidence="1">Uncharacterized protein</fullName>
    </submittedName>
</protein>